<evidence type="ECO:0000256" key="16">
    <source>
        <dbReference type="ARBA" id="ARBA00030634"/>
    </source>
</evidence>
<evidence type="ECO:0000256" key="3">
    <source>
        <dbReference type="ARBA" id="ARBA00005582"/>
    </source>
</evidence>
<keyword evidence="6" id="KW-0378">Hydrolase</keyword>
<evidence type="ECO:0000256" key="4">
    <source>
        <dbReference type="ARBA" id="ARBA00011245"/>
    </source>
</evidence>
<evidence type="ECO:0000256" key="2">
    <source>
        <dbReference type="ARBA" id="ARBA00004123"/>
    </source>
</evidence>
<dbReference type="PROSITE" id="PS00893">
    <property type="entry name" value="NUDIX_BOX"/>
    <property type="match status" value="1"/>
</dbReference>
<accession>A0ABR3G7E7</accession>
<dbReference type="EMBL" id="JBBBZM010000205">
    <property type="protein sequence ID" value="KAL0631850.1"/>
    <property type="molecule type" value="Genomic_DNA"/>
</dbReference>
<evidence type="ECO:0000256" key="5">
    <source>
        <dbReference type="ARBA" id="ARBA00022723"/>
    </source>
</evidence>
<dbReference type="SUPFAM" id="SSF55811">
    <property type="entry name" value="Nudix"/>
    <property type="match status" value="1"/>
</dbReference>
<comment type="catalytic activity">
    <reaction evidence="11">
        <text>8-oxo-dGTP + H2O = 8-oxo-dGMP + diphosphate + H(+)</text>
        <dbReference type="Rhea" id="RHEA:31575"/>
        <dbReference type="ChEBI" id="CHEBI:15377"/>
        <dbReference type="ChEBI" id="CHEBI:15378"/>
        <dbReference type="ChEBI" id="CHEBI:33019"/>
        <dbReference type="ChEBI" id="CHEBI:63224"/>
        <dbReference type="ChEBI" id="CHEBI:77896"/>
    </reaction>
    <physiologicalReaction direction="left-to-right" evidence="11">
        <dbReference type="Rhea" id="RHEA:31576"/>
    </physiologicalReaction>
</comment>
<keyword evidence="7" id="KW-0460">Magnesium</keyword>
<evidence type="ECO:0000256" key="12">
    <source>
        <dbReference type="ARBA" id="ARBA00024596"/>
    </source>
</evidence>
<evidence type="ECO:0000256" key="23">
    <source>
        <dbReference type="ARBA" id="ARBA00053094"/>
    </source>
</evidence>
<evidence type="ECO:0000259" key="24">
    <source>
        <dbReference type="PROSITE" id="PS51462"/>
    </source>
</evidence>
<evidence type="ECO:0000256" key="17">
    <source>
        <dbReference type="ARBA" id="ARBA00030682"/>
    </source>
</evidence>
<comment type="catalytic activity">
    <reaction evidence="12">
        <text>2-oxo-ATP + H2O = 2-oxo-AMP + diphosphate + H(+)</text>
        <dbReference type="Rhea" id="RHEA:67392"/>
        <dbReference type="ChEBI" id="CHEBI:15377"/>
        <dbReference type="ChEBI" id="CHEBI:15378"/>
        <dbReference type="ChEBI" id="CHEBI:33019"/>
        <dbReference type="ChEBI" id="CHEBI:71395"/>
        <dbReference type="ChEBI" id="CHEBI:172878"/>
    </reaction>
    <physiologicalReaction direction="left-to-right" evidence="12">
        <dbReference type="Rhea" id="RHEA:67393"/>
    </physiologicalReaction>
</comment>
<sequence>MASYTPRVRKLYTLIFPLGDGRVLLGYKKRGFGRGKYNGFGGKVEPGETIAEGAIRELEEEAGIKAKDLPYHGILFLEATADPASPILEIHVFTSTSWTGEPMETEEMCPEWFSVPSNSADTSHPPIPFQTMWEETVEWLPILLGFYFPVSKGAEKIQMVHHASFKKGLNPQTGLQDIWHGMDENFIQWLGSDEADENGYPGRLENWTEEVKDRWIEERKKASFDA</sequence>
<comment type="subcellular location">
    <subcellularLocation>
        <location evidence="2">Nucleus</location>
    </subcellularLocation>
</comment>
<evidence type="ECO:0000256" key="7">
    <source>
        <dbReference type="ARBA" id="ARBA00022842"/>
    </source>
</evidence>
<comment type="cofactor">
    <cofactor evidence="1">
        <name>Mg(2+)</name>
        <dbReference type="ChEBI" id="CHEBI:18420"/>
    </cofactor>
</comment>
<name>A0ABR3G7E7_9PEZI</name>
<dbReference type="PANTHER" id="PTHR43758:SF2">
    <property type="entry name" value="OXIDIZED PURINE NUCLEOSIDE TRIPHOSPHATE HYDROLASE"/>
    <property type="match status" value="1"/>
</dbReference>
<dbReference type="PANTHER" id="PTHR43758">
    <property type="entry name" value="7,8-DIHYDRO-8-OXOGUANINE TRIPHOSPHATASE"/>
    <property type="match status" value="1"/>
</dbReference>
<evidence type="ECO:0000256" key="10">
    <source>
        <dbReference type="ARBA" id="ARBA00024459"/>
    </source>
</evidence>
<dbReference type="Proteomes" id="UP001447188">
    <property type="component" value="Unassembled WGS sequence"/>
</dbReference>
<proteinExistence type="inferred from homology"/>
<comment type="function">
    <text evidence="23">Oxidized purine nucleoside triphosphate hydrolase which is a prominent sanitizer of the oxidized nucleotide pool. Catalyzes the hydrolysis of 2-oxo-dATP (2-hydroxy-dATP) into 2-oxo-dAMP. Also has a significant hydrolase activity toward 2-oxo-ATP, 8-oxo-dGTP and 8-oxo-dATP. Through the hydrolysis of oxidized purine nucleoside triphosphates, prevents their incorporation into DNA and the subsequent transversions A:T to C:G and G:C to T:A. Also catalyzes the hydrolysis of methylated purine nucleoside triphosphate preventing their integration into DNA. Through this antimutagenic activity protects cells from oxidative stress.</text>
</comment>
<keyword evidence="26" id="KW-1185">Reference proteome</keyword>
<comment type="subunit">
    <text evidence="4">Monomer.</text>
</comment>
<evidence type="ECO:0000256" key="21">
    <source>
        <dbReference type="ARBA" id="ARBA00048894"/>
    </source>
</evidence>
<evidence type="ECO:0000256" key="13">
    <source>
        <dbReference type="ARBA" id="ARBA00026103"/>
    </source>
</evidence>
<evidence type="ECO:0000256" key="18">
    <source>
        <dbReference type="ARBA" id="ARBA00031927"/>
    </source>
</evidence>
<evidence type="ECO:0000256" key="8">
    <source>
        <dbReference type="ARBA" id="ARBA00023242"/>
    </source>
</evidence>
<comment type="catalytic activity">
    <reaction evidence="9">
        <text>8-oxo-dATP + H2O = 8-oxo-dAMP + diphosphate + H(+)</text>
        <dbReference type="Rhea" id="RHEA:65396"/>
        <dbReference type="ChEBI" id="CHEBI:15377"/>
        <dbReference type="ChEBI" id="CHEBI:15378"/>
        <dbReference type="ChEBI" id="CHEBI:33019"/>
        <dbReference type="ChEBI" id="CHEBI:71361"/>
        <dbReference type="ChEBI" id="CHEBI:172871"/>
    </reaction>
    <physiologicalReaction direction="left-to-right" evidence="9">
        <dbReference type="Rhea" id="RHEA:65397"/>
    </physiologicalReaction>
</comment>
<dbReference type="Pfam" id="PF00293">
    <property type="entry name" value="NUDIX"/>
    <property type="match status" value="1"/>
</dbReference>
<organism evidence="25 26">
    <name type="scientific">Discina gigas</name>
    <dbReference type="NCBI Taxonomy" id="1032678"/>
    <lineage>
        <taxon>Eukaryota</taxon>
        <taxon>Fungi</taxon>
        <taxon>Dikarya</taxon>
        <taxon>Ascomycota</taxon>
        <taxon>Pezizomycotina</taxon>
        <taxon>Pezizomycetes</taxon>
        <taxon>Pezizales</taxon>
        <taxon>Discinaceae</taxon>
        <taxon>Discina</taxon>
    </lineage>
</organism>
<reference evidence="25 26" key="1">
    <citation type="submission" date="2024-02" db="EMBL/GenBank/DDBJ databases">
        <title>Discinaceae phylogenomics.</title>
        <authorList>
            <person name="Dirks A.C."/>
            <person name="James T.Y."/>
        </authorList>
    </citation>
    <scope>NUCLEOTIDE SEQUENCE [LARGE SCALE GENOMIC DNA]</scope>
    <source>
        <strain evidence="25 26">ACD0624</strain>
    </source>
</reference>
<evidence type="ECO:0000256" key="15">
    <source>
        <dbReference type="ARBA" id="ARBA00029673"/>
    </source>
</evidence>
<keyword evidence="5" id="KW-0479">Metal-binding</keyword>
<dbReference type="CDD" id="cd03427">
    <property type="entry name" value="NUDIX_MTH1_Nudt1"/>
    <property type="match status" value="1"/>
</dbReference>
<evidence type="ECO:0000313" key="26">
    <source>
        <dbReference type="Proteomes" id="UP001447188"/>
    </source>
</evidence>
<evidence type="ECO:0000313" key="25">
    <source>
        <dbReference type="EMBL" id="KAL0631850.1"/>
    </source>
</evidence>
<dbReference type="Gene3D" id="3.90.79.10">
    <property type="entry name" value="Nucleoside Triphosphate Pyrophosphohydrolase"/>
    <property type="match status" value="1"/>
</dbReference>
<dbReference type="InterPro" id="IPR015797">
    <property type="entry name" value="NUDIX_hydrolase-like_dom_sf"/>
</dbReference>
<evidence type="ECO:0000256" key="19">
    <source>
        <dbReference type="ARBA" id="ARBA00032071"/>
    </source>
</evidence>
<evidence type="ECO:0000256" key="6">
    <source>
        <dbReference type="ARBA" id="ARBA00022801"/>
    </source>
</evidence>
<gene>
    <name evidence="25" type="ORF">Q9L58_009288</name>
</gene>
<dbReference type="InterPro" id="IPR003563">
    <property type="entry name" value="8ODP"/>
</dbReference>
<evidence type="ECO:0000256" key="22">
    <source>
        <dbReference type="ARBA" id="ARBA00049032"/>
    </source>
</evidence>
<dbReference type="InterPro" id="IPR000086">
    <property type="entry name" value="NUDIX_hydrolase_dom"/>
</dbReference>
<evidence type="ECO:0000256" key="11">
    <source>
        <dbReference type="ARBA" id="ARBA00024486"/>
    </source>
</evidence>
<comment type="catalytic activity">
    <reaction evidence="20">
        <text>N(6)-methyl-ATP + H2O = N(6)-methyl-AMP + diphosphate + H(+)</text>
        <dbReference type="Rhea" id="RHEA:67608"/>
        <dbReference type="ChEBI" id="CHEBI:15377"/>
        <dbReference type="ChEBI" id="CHEBI:15378"/>
        <dbReference type="ChEBI" id="CHEBI:33019"/>
        <dbReference type="ChEBI" id="CHEBI:144842"/>
        <dbReference type="ChEBI" id="CHEBI:172873"/>
    </reaction>
    <physiologicalReaction direction="left-to-right" evidence="20">
        <dbReference type="Rhea" id="RHEA:67609"/>
    </physiologicalReaction>
</comment>
<comment type="similarity">
    <text evidence="3">Belongs to the Nudix hydrolase family.</text>
</comment>
<dbReference type="PRINTS" id="PR01403">
    <property type="entry name" value="8OXTPHPHTASE"/>
</dbReference>
<feature type="domain" description="Nudix hydrolase" evidence="24">
    <location>
        <begin position="6"/>
        <end position="135"/>
    </location>
</feature>
<evidence type="ECO:0000256" key="14">
    <source>
        <dbReference type="ARBA" id="ARBA00026218"/>
    </source>
</evidence>
<dbReference type="InterPro" id="IPR020084">
    <property type="entry name" value="NUDIX_hydrolase_CS"/>
</dbReference>
<dbReference type="PROSITE" id="PS51462">
    <property type="entry name" value="NUDIX"/>
    <property type="match status" value="1"/>
</dbReference>
<evidence type="ECO:0000256" key="20">
    <source>
        <dbReference type="ARBA" id="ARBA00048002"/>
    </source>
</evidence>
<comment type="catalytic activity">
    <reaction evidence="22">
        <text>N(6)-methyl-dATP + H2O = N(6)-methyl-dAMP + diphosphate + H(+)</text>
        <dbReference type="Rhea" id="RHEA:67604"/>
        <dbReference type="ChEBI" id="CHEBI:15377"/>
        <dbReference type="ChEBI" id="CHEBI:15378"/>
        <dbReference type="ChEBI" id="CHEBI:33019"/>
        <dbReference type="ChEBI" id="CHEBI:169976"/>
        <dbReference type="ChEBI" id="CHEBI:172872"/>
    </reaction>
    <physiologicalReaction direction="left-to-right" evidence="22">
        <dbReference type="Rhea" id="RHEA:67605"/>
    </physiologicalReaction>
</comment>
<evidence type="ECO:0000256" key="9">
    <source>
        <dbReference type="ARBA" id="ARBA00024448"/>
    </source>
</evidence>
<protein>
    <recommendedName>
        <fullName evidence="14">Oxidized purine nucleoside triphosphate hydrolase</fullName>
        <ecNumber evidence="13">3.6.1.56</ecNumber>
    </recommendedName>
    <alternativeName>
        <fullName evidence="18">2-hydroxy-dATP diphosphatase</fullName>
    </alternativeName>
    <alternativeName>
        <fullName evidence="17">7,8-dihydro-8-oxoguanine triphosphatase</fullName>
    </alternativeName>
    <alternativeName>
        <fullName evidence="16">8-oxo-dGTPase</fullName>
    </alternativeName>
    <alternativeName>
        <fullName evidence="19">Methylated purine nucleoside triphosphate hydrolase</fullName>
    </alternativeName>
    <alternativeName>
        <fullName evidence="15">Nucleoside diphosphate-linked moiety X motif 1</fullName>
    </alternativeName>
</protein>
<evidence type="ECO:0000256" key="1">
    <source>
        <dbReference type="ARBA" id="ARBA00001946"/>
    </source>
</evidence>
<comment type="caution">
    <text evidence="25">The sequence shown here is derived from an EMBL/GenBank/DDBJ whole genome shotgun (WGS) entry which is preliminary data.</text>
</comment>
<dbReference type="EC" id="3.6.1.56" evidence="13"/>
<comment type="catalytic activity">
    <reaction evidence="10">
        <text>2-oxo-dATP + H2O = 2-oxo-dAMP + diphosphate + H(+)</text>
        <dbReference type="Rhea" id="RHEA:31583"/>
        <dbReference type="ChEBI" id="CHEBI:15377"/>
        <dbReference type="ChEBI" id="CHEBI:15378"/>
        <dbReference type="ChEBI" id="CHEBI:33019"/>
        <dbReference type="ChEBI" id="CHEBI:63212"/>
        <dbReference type="ChEBI" id="CHEBI:77897"/>
        <dbReference type="EC" id="3.6.1.56"/>
    </reaction>
    <physiologicalReaction direction="left-to-right" evidence="10">
        <dbReference type="Rhea" id="RHEA:31584"/>
    </physiologicalReaction>
</comment>
<comment type="catalytic activity">
    <reaction evidence="21">
        <text>O(6)-methyl-dGTP + H2O = O(6)-methyl-dGMP + diphosphate + H(+)</text>
        <dbReference type="Rhea" id="RHEA:67600"/>
        <dbReference type="ChEBI" id="CHEBI:15377"/>
        <dbReference type="ChEBI" id="CHEBI:15378"/>
        <dbReference type="ChEBI" id="CHEBI:33019"/>
        <dbReference type="ChEBI" id="CHEBI:169974"/>
        <dbReference type="ChEBI" id="CHEBI:169975"/>
    </reaction>
    <physiologicalReaction direction="left-to-right" evidence="21">
        <dbReference type="Rhea" id="RHEA:67601"/>
    </physiologicalReaction>
</comment>
<keyword evidence="8" id="KW-0539">Nucleus</keyword>